<dbReference type="EMBL" id="OC000189">
    <property type="protein sequence ID" value="CAD7256474.1"/>
    <property type="molecule type" value="Genomic_DNA"/>
</dbReference>
<dbReference type="PANTHER" id="PTHR34769:SF1">
    <property type="entry name" value="RNA POLYMERASE I AND III SUBUNIT D"/>
    <property type="match status" value="1"/>
</dbReference>
<accession>A0A7R9ALR7</accession>
<name>A0A7R9ALR7_TIMSH</name>
<organism evidence="2">
    <name type="scientific">Timema shepardi</name>
    <name type="common">Walking stick</name>
    <dbReference type="NCBI Taxonomy" id="629360"/>
    <lineage>
        <taxon>Eukaryota</taxon>
        <taxon>Metazoa</taxon>
        <taxon>Ecdysozoa</taxon>
        <taxon>Arthropoda</taxon>
        <taxon>Hexapoda</taxon>
        <taxon>Insecta</taxon>
        <taxon>Pterygota</taxon>
        <taxon>Neoptera</taxon>
        <taxon>Polyneoptera</taxon>
        <taxon>Phasmatodea</taxon>
        <taxon>Timematodea</taxon>
        <taxon>Timematoidea</taxon>
        <taxon>Timematidae</taxon>
        <taxon>Timema</taxon>
    </lineage>
</organism>
<gene>
    <name evidence="2" type="ORF">TSIB3V08_LOCUS754</name>
</gene>
<feature type="region of interest" description="Disordered" evidence="1">
    <location>
        <begin position="233"/>
        <end position="252"/>
    </location>
</feature>
<evidence type="ECO:0000256" key="1">
    <source>
        <dbReference type="SAM" id="MobiDB-lite"/>
    </source>
</evidence>
<protein>
    <submittedName>
        <fullName evidence="2">Uncharacterized protein</fullName>
    </submittedName>
</protein>
<feature type="compositionally biased region" description="Basic and acidic residues" evidence="1">
    <location>
        <begin position="205"/>
        <end position="220"/>
    </location>
</feature>
<evidence type="ECO:0000313" key="2">
    <source>
        <dbReference type="EMBL" id="CAD7256474.1"/>
    </source>
</evidence>
<dbReference type="PANTHER" id="PTHR34769">
    <property type="entry name" value="RCG42593, ISOFORM CRA_A"/>
    <property type="match status" value="1"/>
</dbReference>
<feature type="region of interest" description="Disordered" evidence="1">
    <location>
        <begin position="163"/>
        <end position="223"/>
    </location>
</feature>
<reference evidence="2" key="1">
    <citation type="submission" date="2020-11" db="EMBL/GenBank/DDBJ databases">
        <authorList>
            <person name="Tran Van P."/>
        </authorList>
    </citation>
    <scope>NUCLEOTIDE SEQUENCE</scope>
</reference>
<dbReference type="InterPro" id="IPR038948">
    <property type="entry name" value="POLR1D-like"/>
</dbReference>
<feature type="compositionally biased region" description="Polar residues" evidence="1">
    <location>
        <begin position="185"/>
        <end position="202"/>
    </location>
</feature>
<dbReference type="AlphaFoldDB" id="A0A7R9ALR7"/>
<sequence length="342" mass="38519">MVIFTKPALRLFNTEPKLRYAHAHVRWLKMGDGIIDRPVIIVTETLLTSDKFFKFSQSISDYLRCLPQLFPGDPLALLPQFVQFELKGVVPHLEKVKEGFGNQINLCRDQGLKPGPLAQRLAEEELLREAKRGAARASVSGPLGWVKCPLRPTNKRFLRNTILHTINNNSRRSSKTRKNQDSRNKSVLSSNSKTSVDSTKYQPNKRVEGHEKTNKNKVDKGSVFQTSSKLKNKYCPHITSNSPQNQHSHKTNHDKLNSLRVGPGIHTHIDKIDVGINTSEGCYTQTMTRSLAQVFLRRWLDGVGGRHVLVGKRSLNSPERNINGSNSFDINYSPILGPNLDA</sequence>
<proteinExistence type="predicted"/>